<evidence type="ECO:0000256" key="1">
    <source>
        <dbReference type="SAM" id="MobiDB-lite"/>
    </source>
</evidence>
<feature type="region of interest" description="Disordered" evidence="1">
    <location>
        <begin position="1"/>
        <end position="23"/>
    </location>
</feature>
<dbReference type="AlphaFoldDB" id="A0AA39LER8"/>
<accession>A0AA39LER8</accession>
<protein>
    <submittedName>
        <fullName evidence="2">Uncharacterized protein</fullName>
    </submittedName>
</protein>
<feature type="compositionally biased region" description="Polar residues" evidence="1">
    <location>
        <begin position="44"/>
        <end position="59"/>
    </location>
</feature>
<name>A0AA39LER8_9BILA</name>
<dbReference type="EMBL" id="JAUCMV010000005">
    <property type="protein sequence ID" value="KAK0394593.1"/>
    <property type="molecule type" value="Genomic_DNA"/>
</dbReference>
<gene>
    <name evidence="2" type="ORF">QR680_000824</name>
</gene>
<dbReference type="Proteomes" id="UP001175271">
    <property type="component" value="Unassembled WGS sequence"/>
</dbReference>
<comment type="caution">
    <text evidence="2">The sequence shown here is derived from an EMBL/GenBank/DDBJ whole genome shotgun (WGS) entry which is preliminary data.</text>
</comment>
<organism evidence="2 3">
    <name type="scientific">Steinernema hermaphroditum</name>
    <dbReference type="NCBI Taxonomy" id="289476"/>
    <lineage>
        <taxon>Eukaryota</taxon>
        <taxon>Metazoa</taxon>
        <taxon>Ecdysozoa</taxon>
        <taxon>Nematoda</taxon>
        <taxon>Chromadorea</taxon>
        <taxon>Rhabditida</taxon>
        <taxon>Tylenchina</taxon>
        <taxon>Panagrolaimomorpha</taxon>
        <taxon>Strongyloidoidea</taxon>
        <taxon>Steinernematidae</taxon>
        <taxon>Steinernema</taxon>
    </lineage>
</organism>
<proteinExistence type="predicted"/>
<feature type="region of interest" description="Disordered" evidence="1">
    <location>
        <begin position="44"/>
        <end position="86"/>
    </location>
</feature>
<sequence>MSSESNLDASFKKAFDEPTEQDPSVKINSMEVVFSALKNQDVANESATATGTIKRNPTSADHDHENSLNNCDASAKQDSDGMINPGVDTQGATNAPGALIANSDGDAIDAAHGPQFSHTHYHEPNPLAGAFHGFTCLEYCWVCIAFICCCPCRRYYL</sequence>
<reference evidence="2" key="1">
    <citation type="submission" date="2023-06" db="EMBL/GenBank/DDBJ databases">
        <title>Genomic analysis of the entomopathogenic nematode Steinernema hermaphroditum.</title>
        <authorList>
            <person name="Schwarz E.M."/>
            <person name="Heppert J.K."/>
            <person name="Baniya A."/>
            <person name="Schwartz H.T."/>
            <person name="Tan C.-H."/>
            <person name="Antoshechkin I."/>
            <person name="Sternberg P.W."/>
            <person name="Goodrich-Blair H."/>
            <person name="Dillman A.R."/>
        </authorList>
    </citation>
    <scope>NUCLEOTIDE SEQUENCE</scope>
    <source>
        <strain evidence="2">PS9179</strain>
        <tissue evidence="2">Whole animal</tissue>
    </source>
</reference>
<evidence type="ECO:0000313" key="2">
    <source>
        <dbReference type="EMBL" id="KAK0394593.1"/>
    </source>
</evidence>
<keyword evidence="3" id="KW-1185">Reference proteome</keyword>
<evidence type="ECO:0000313" key="3">
    <source>
        <dbReference type="Proteomes" id="UP001175271"/>
    </source>
</evidence>